<sequence>MKKILFLFLVTILAACNSAKKVTETNTIETERIEVQKVAPKSVNKIAREITAKKDANGYLIGIANKESFQDEAFKGWFDNSYEEYTTDKKTMDKLKTAIEGYTIKGFMGSWCGDSKRETPRFYKLLDETSFNQNDFELITVDRSKKTPDNLQEGLNIIRVPTFIFYKDGEEVGRYVEYPRETLEKDILKIVMGQPYKHSYDRSQ</sequence>
<dbReference type="Gene3D" id="3.40.30.10">
    <property type="entry name" value="Glutaredoxin"/>
    <property type="match status" value="1"/>
</dbReference>
<keyword evidence="1" id="KW-0732">Signal</keyword>
<dbReference type="AlphaFoldDB" id="A0A2S7L1I3"/>
<gene>
    <name evidence="3" type="ORF">BST83_01855</name>
</gene>
<dbReference type="Pfam" id="PF00085">
    <property type="entry name" value="Thioredoxin"/>
    <property type="match status" value="1"/>
</dbReference>
<evidence type="ECO:0000313" key="4">
    <source>
        <dbReference type="Proteomes" id="UP000239522"/>
    </source>
</evidence>
<dbReference type="PROSITE" id="PS51257">
    <property type="entry name" value="PROKAR_LIPOPROTEIN"/>
    <property type="match status" value="1"/>
</dbReference>
<dbReference type="EMBL" id="MQUA01000009">
    <property type="protein sequence ID" value="PQB08782.1"/>
    <property type="molecule type" value="Genomic_DNA"/>
</dbReference>
<name>A0A2S7L1I3_9FLAO</name>
<comment type="caution">
    <text evidence="3">The sequence shown here is derived from an EMBL/GenBank/DDBJ whole genome shotgun (WGS) entry which is preliminary data.</text>
</comment>
<dbReference type="InterPro" id="IPR036249">
    <property type="entry name" value="Thioredoxin-like_sf"/>
</dbReference>
<dbReference type="CDD" id="cd02947">
    <property type="entry name" value="TRX_family"/>
    <property type="match status" value="1"/>
</dbReference>
<dbReference type="SUPFAM" id="SSF52833">
    <property type="entry name" value="Thioredoxin-like"/>
    <property type="match status" value="1"/>
</dbReference>
<organism evidence="3 4">
    <name type="scientific">Polaribacter filamentus</name>
    <dbReference type="NCBI Taxonomy" id="53483"/>
    <lineage>
        <taxon>Bacteria</taxon>
        <taxon>Pseudomonadati</taxon>
        <taxon>Bacteroidota</taxon>
        <taxon>Flavobacteriia</taxon>
        <taxon>Flavobacteriales</taxon>
        <taxon>Flavobacteriaceae</taxon>
    </lineage>
</organism>
<keyword evidence="4" id="KW-1185">Reference proteome</keyword>
<dbReference type="OrthoDB" id="6398367at2"/>
<proteinExistence type="predicted"/>
<evidence type="ECO:0000313" key="3">
    <source>
        <dbReference type="EMBL" id="PQB08782.1"/>
    </source>
</evidence>
<dbReference type="PROSITE" id="PS51352">
    <property type="entry name" value="THIOREDOXIN_2"/>
    <property type="match status" value="1"/>
</dbReference>
<reference evidence="3 4" key="1">
    <citation type="submission" date="2016-11" db="EMBL/GenBank/DDBJ databases">
        <title>Trade-off between light-utilization and light-protection in marine flavobacteria.</title>
        <authorList>
            <person name="Kumagai Y."/>
        </authorList>
    </citation>
    <scope>NUCLEOTIDE SEQUENCE [LARGE SCALE GENOMIC DNA]</scope>
    <source>
        <strain evidence="3 4">ATCC 700397</strain>
    </source>
</reference>
<protein>
    <submittedName>
        <fullName evidence="3">Thiol reductase thioredoxin</fullName>
    </submittedName>
</protein>
<evidence type="ECO:0000256" key="1">
    <source>
        <dbReference type="SAM" id="SignalP"/>
    </source>
</evidence>
<dbReference type="RefSeq" id="WP_104808336.1">
    <property type="nucleotide sequence ID" value="NZ_MQUA01000009.1"/>
</dbReference>
<feature type="domain" description="Thioredoxin" evidence="2">
    <location>
        <begin position="41"/>
        <end position="196"/>
    </location>
</feature>
<feature type="chain" id="PRO_5015758511" evidence="1">
    <location>
        <begin position="22"/>
        <end position="204"/>
    </location>
</feature>
<dbReference type="InterPro" id="IPR013766">
    <property type="entry name" value="Thioredoxin_domain"/>
</dbReference>
<accession>A0A2S7L1I3</accession>
<feature type="signal peptide" evidence="1">
    <location>
        <begin position="1"/>
        <end position="21"/>
    </location>
</feature>
<dbReference type="Proteomes" id="UP000239522">
    <property type="component" value="Unassembled WGS sequence"/>
</dbReference>
<evidence type="ECO:0000259" key="2">
    <source>
        <dbReference type="PROSITE" id="PS51352"/>
    </source>
</evidence>